<dbReference type="RefSeq" id="WP_318650864.1">
    <property type="nucleotide sequence ID" value="NZ_CP137852.1"/>
</dbReference>
<evidence type="ECO:0000256" key="1">
    <source>
        <dbReference type="ARBA" id="ARBA00022450"/>
    </source>
</evidence>
<keyword evidence="2" id="KW-0597">Phosphoprotein</keyword>
<proteinExistence type="predicted"/>
<dbReference type="SMART" id="SM01294">
    <property type="entry name" value="PKS_PP_betabranch"/>
    <property type="match status" value="1"/>
</dbReference>
<evidence type="ECO:0000313" key="4">
    <source>
        <dbReference type="EMBL" id="WPB86907.1"/>
    </source>
</evidence>
<evidence type="ECO:0000256" key="2">
    <source>
        <dbReference type="ARBA" id="ARBA00022553"/>
    </source>
</evidence>
<organism evidence="4 5">
    <name type="scientific">Sediminicoccus rosea</name>
    <dbReference type="NCBI Taxonomy" id="1225128"/>
    <lineage>
        <taxon>Bacteria</taxon>
        <taxon>Pseudomonadati</taxon>
        <taxon>Pseudomonadota</taxon>
        <taxon>Alphaproteobacteria</taxon>
        <taxon>Acetobacterales</taxon>
        <taxon>Roseomonadaceae</taxon>
        <taxon>Sediminicoccus</taxon>
    </lineage>
</organism>
<dbReference type="InterPro" id="IPR020806">
    <property type="entry name" value="PKS_PP-bd"/>
</dbReference>
<evidence type="ECO:0000259" key="3">
    <source>
        <dbReference type="PROSITE" id="PS50075"/>
    </source>
</evidence>
<keyword evidence="5" id="KW-1185">Reference proteome</keyword>
<dbReference type="PROSITE" id="PS50075">
    <property type="entry name" value="CARRIER"/>
    <property type="match status" value="1"/>
</dbReference>
<dbReference type="SMART" id="SM00823">
    <property type="entry name" value="PKS_PP"/>
    <property type="match status" value="1"/>
</dbReference>
<name>A0ABZ0PNG5_9PROT</name>
<dbReference type="InterPro" id="IPR009081">
    <property type="entry name" value="PP-bd_ACP"/>
</dbReference>
<gene>
    <name evidence="4" type="ORF">R9Z33_08515</name>
</gene>
<dbReference type="Gene3D" id="1.10.1200.10">
    <property type="entry name" value="ACP-like"/>
    <property type="match status" value="1"/>
</dbReference>
<accession>A0ABZ0PNG5</accession>
<dbReference type="Pfam" id="PF00550">
    <property type="entry name" value="PP-binding"/>
    <property type="match status" value="1"/>
</dbReference>
<sequence length="88" mass="9687">MLNDQPPARDAVQTWMVQYIASVIDVAPDDVVLDRDFREIGMDSAEVVIMTGVLEEEFALEVRAELPFEHPTIAAFIDALAEKGLVAA</sequence>
<dbReference type="Proteomes" id="UP001305521">
    <property type="component" value="Chromosome"/>
</dbReference>
<reference evidence="4 5" key="1">
    <citation type="submission" date="2023-11" db="EMBL/GenBank/DDBJ databases">
        <title>Arctic aerobic anoxygenic photoheterotroph Sediminicoccus rosea KRV36 adapts its photosynthesis to long days of polar summer.</title>
        <authorList>
            <person name="Tomasch J."/>
            <person name="Kopejtka K."/>
            <person name="Bily T."/>
            <person name="Gardiner A.T."/>
            <person name="Gardian Z."/>
            <person name="Shivaramu S."/>
            <person name="Koblizek M."/>
            <person name="Engelhardt F."/>
            <person name="Kaftan D."/>
        </authorList>
    </citation>
    <scope>NUCLEOTIDE SEQUENCE [LARGE SCALE GENOMIC DNA]</scope>
    <source>
        <strain evidence="4 5">R-30</strain>
    </source>
</reference>
<keyword evidence="1" id="KW-0596">Phosphopantetheine</keyword>
<feature type="domain" description="Carrier" evidence="3">
    <location>
        <begin position="7"/>
        <end position="84"/>
    </location>
</feature>
<dbReference type="InterPro" id="IPR036736">
    <property type="entry name" value="ACP-like_sf"/>
</dbReference>
<evidence type="ECO:0000313" key="5">
    <source>
        <dbReference type="Proteomes" id="UP001305521"/>
    </source>
</evidence>
<dbReference type="EMBL" id="CP137852">
    <property type="protein sequence ID" value="WPB86907.1"/>
    <property type="molecule type" value="Genomic_DNA"/>
</dbReference>
<dbReference type="SUPFAM" id="SSF47336">
    <property type="entry name" value="ACP-like"/>
    <property type="match status" value="1"/>
</dbReference>
<protein>
    <submittedName>
        <fullName evidence="4">Acyl carrier protein</fullName>
    </submittedName>
</protein>